<dbReference type="EMBL" id="JMIY01000005">
    <property type="protein sequence ID" value="KCZ71335.1"/>
    <property type="molecule type" value="Genomic_DNA"/>
</dbReference>
<reference evidence="1 2" key="1">
    <citation type="journal article" date="2013" name="Nature">
        <title>Anaerobic oxidation of methane coupled to nitrate reduction in a novel archaeal lineage.</title>
        <authorList>
            <person name="Haroon M.F."/>
            <person name="Hu S."/>
            <person name="Shi Y."/>
            <person name="Imelfort M."/>
            <person name="Keller J."/>
            <person name="Hugenholtz P."/>
            <person name="Yuan Z."/>
            <person name="Tyson G.W."/>
        </authorList>
    </citation>
    <scope>NUCLEOTIDE SEQUENCE [LARGE SCALE GENOMIC DNA]</scope>
    <source>
        <strain evidence="1 2">ANME-2d</strain>
    </source>
</reference>
<evidence type="ECO:0008006" key="3">
    <source>
        <dbReference type="Google" id="ProtNLM"/>
    </source>
</evidence>
<evidence type="ECO:0000313" key="1">
    <source>
        <dbReference type="EMBL" id="KCZ71335.1"/>
    </source>
</evidence>
<name>A0A062V7H3_9EURY</name>
<comment type="caution">
    <text evidence="1">The sequence shown here is derived from an EMBL/GenBank/DDBJ whole genome shotgun (WGS) entry which is preliminary data.</text>
</comment>
<sequence>MTDFHKAPIKYRIHASNRLKERFQMKTDEVRHYLKTGRHIKKCNKDGEIGIIQSEIGDARIRFVYTVRSGTIYILTIEE</sequence>
<protein>
    <recommendedName>
        <fullName evidence="3">DUF4258 domain-containing protein</fullName>
    </recommendedName>
</protein>
<evidence type="ECO:0000313" key="2">
    <source>
        <dbReference type="Proteomes" id="UP000027153"/>
    </source>
</evidence>
<gene>
    <name evidence="1" type="ORF">ANME2D_02062</name>
</gene>
<accession>A0A062V7H3</accession>
<proteinExistence type="predicted"/>
<dbReference type="Proteomes" id="UP000027153">
    <property type="component" value="Unassembled WGS sequence"/>
</dbReference>
<organism evidence="1 2">
    <name type="scientific">Candidatus Methanoperedens nitratireducens</name>
    <dbReference type="NCBI Taxonomy" id="1392998"/>
    <lineage>
        <taxon>Archaea</taxon>
        <taxon>Methanobacteriati</taxon>
        <taxon>Methanobacteriota</taxon>
        <taxon>Stenosarchaea group</taxon>
        <taxon>Methanomicrobia</taxon>
        <taxon>Methanosarcinales</taxon>
        <taxon>ANME-2 cluster</taxon>
        <taxon>Candidatus Methanoperedentaceae</taxon>
        <taxon>Candidatus Methanoperedens</taxon>
    </lineage>
</organism>
<dbReference type="AlphaFoldDB" id="A0A062V7H3"/>
<keyword evidence="2" id="KW-1185">Reference proteome</keyword>